<comment type="caution">
    <text evidence="2">The sequence shown here is derived from an EMBL/GenBank/DDBJ whole genome shotgun (WGS) entry which is preliminary data.</text>
</comment>
<evidence type="ECO:0000313" key="2">
    <source>
        <dbReference type="EMBL" id="MEB5477651.1"/>
    </source>
</evidence>
<evidence type="ECO:0000256" key="1">
    <source>
        <dbReference type="SAM" id="Coils"/>
    </source>
</evidence>
<reference evidence="2 3" key="1">
    <citation type="submission" date="2019-08" db="EMBL/GenBank/DDBJ databases">
        <title>Five species of Acinetobacter isolated from floral nectar and animal pollinators.</title>
        <authorList>
            <person name="Hendry T.A."/>
        </authorList>
    </citation>
    <scope>NUCLEOTIDE SEQUENCE [LARGE SCALE GENOMIC DNA]</scope>
    <source>
        <strain evidence="2 3">MD18.27</strain>
    </source>
</reference>
<dbReference type="Proteomes" id="UP001339883">
    <property type="component" value="Unassembled WGS sequence"/>
</dbReference>
<gene>
    <name evidence="2" type="ORF">I2F25_11445</name>
</gene>
<dbReference type="RefSeq" id="WP_277095243.1">
    <property type="nucleotide sequence ID" value="NZ_VTDN01000011.1"/>
</dbReference>
<keyword evidence="1" id="KW-0175">Coiled coil</keyword>
<sequence length="210" mass="25272">MYLKHVFSPKSRRHLSKTILSSFFVSFFFFIFNQTSFATTWYRYYDRQGVPLISTSVSPEHIRNGYDVLNGNMELIQKVPALQNTEISRQKREQEAEQDVLNEKVRQIYTHSNIATKRKNNLLRGIQDKIALQRKQYDSLQGYLRDLRHDEFELLYRNKIVPKSLKNNIEQTTNRIRDSQKKMNDLQTQYEQTEQQYDKIINRLKKLEER</sequence>
<keyword evidence="3" id="KW-1185">Reference proteome</keyword>
<name>A0ABU6DW04_9GAMM</name>
<organism evidence="2 3">
    <name type="scientific">Acinetobacter pollinis</name>
    <dbReference type="NCBI Taxonomy" id="2605270"/>
    <lineage>
        <taxon>Bacteria</taxon>
        <taxon>Pseudomonadati</taxon>
        <taxon>Pseudomonadota</taxon>
        <taxon>Gammaproteobacteria</taxon>
        <taxon>Moraxellales</taxon>
        <taxon>Moraxellaceae</taxon>
        <taxon>Acinetobacter</taxon>
    </lineage>
</organism>
<protein>
    <recommendedName>
        <fullName evidence="4">DUF4124 domain-containing protein</fullName>
    </recommendedName>
</protein>
<evidence type="ECO:0000313" key="3">
    <source>
        <dbReference type="Proteomes" id="UP001339883"/>
    </source>
</evidence>
<accession>A0ABU6DW04</accession>
<evidence type="ECO:0008006" key="4">
    <source>
        <dbReference type="Google" id="ProtNLM"/>
    </source>
</evidence>
<feature type="coiled-coil region" evidence="1">
    <location>
        <begin position="169"/>
        <end position="210"/>
    </location>
</feature>
<proteinExistence type="predicted"/>
<dbReference type="EMBL" id="VTDN01000011">
    <property type="protein sequence ID" value="MEB5477651.1"/>
    <property type="molecule type" value="Genomic_DNA"/>
</dbReference>